<accession>A0A0M3QY64</accession>
<feature type="compositionally biased region" description="Polar residues" evidence="1">
    <location>
        <begin position="34"/>
        <end position="45"/>
    </location>
</feature>
<sequence>TVHKKSSLSRKIADASKAGKAETRAPRKVKFSANLHTCPSSTSSKKSARIGELQVKKRPKKLKQGQRTRKEGG</sequence>
<feature type="non-terminal residue" evidence="2">
    <location>
        <position position="73"/>
    </location>
</feature>
<feature type="region of interest" description="Disordered" evidence="1">
    <location>
        <begin position="1"/>
        <end position="73"/>
    </location>
</feature>
<dbReference type="Proteomes" id="UP000494163">
    <property type="component" value="Chromosome 3R"/>
</dbReference>
<evidence type="ECO:0000313" key="3">
    <source>
        <dbReference type="Proteomes" id="UP000494163"/>
    </source>
</evidence>
<name>A0A0M3QY64_DROBS</name>
<feature type="non-terminal residue" evidence="2">
    <location>
        <position position="1"/>
    </location>
</feature>
<dbReference type="AlphaFoldDB" id="A0A0M3QY64"/>
<proteinExistence type="predicted"/>
<evidence type="ECO:0000256" key="1">
    <source>
        <dbReference type="SAM" id="MobiDB-lite"/>
    </source>
</evidence>
<feature type="compositionally biased region" description="Basic residues" evidence="1">
    <location>
        <begin position="56"/>
        <end position="67"/>
    </location>
</feature>
<protein>
    <submittedName>
        <fullName evidence="2">CG43675</fullName>
    </submittedName>
</protein>
<evidence type="ECO:0000313" key="2">
    <source>
        <dbReference type="EMBL" id="ALC47133.1"/>
    </source>
</evidence>
<feature type="compositionally biased region" description="Basic and acidic residues" evidence="1">
    <location>
        <begin position="11"/>
        <end position="25"/>
    </location>
</feature>
<dbReference type="OrthoDB" id="7860203at2759"/>
<gene>
    <name evidence="2" type="ORF">Dbus_chr3Rg1883</name>
</gene>
<organism evidence="2 3">
    <name type="scientific">Drosophila busckii</name>
    <name type="common">Fruit fly</name>
    <dbReference type="NCBI Taxonomy" id="30019"/>
    <lineage>
        <taxon>Eukaryota</taxon>
        <taxon>Metazoa</taxon>
        <taxon>Ecdysozoa</taxon>
        <taxon>Arthropoda</taxon>
        <taxon>Hexapoda</taxon>
        <taxon>Insecta</taxon>
        <taxon>Pterygota</taxon>
        <taxon>Neoptera</taxon>
        <taxon>Endopterygota</taxon>
        <taxon>Diptera</taxon>
        <taxon>Brachycera</taxon>
        <taxon>Muscomorpha</taxon>
        <taxon>Ephydroidea</taxon>
        <taxon>Drosophilidae</taxon>
        <taxon>Drosophila</taxon>
    </lineage>
</organism>
<dbReference type="EMBL" id="CP012526">
    <property type="protein sequence ID" value="ALC47133.1"/>
    <property type="molecule type" value="Genomic_DNA"/>
</dbReference>
<dbReference type="STRING" id="30019.A0A0M3QY64"/>
<keyword evidence="3" id="KW-1185">Reference proteome</keyword>
<reference evidence="2 3" key="1">
    <citation type="submission" date="2015-08" db="EMBL/GenBank/DDBJ databases">
        <title>Ancestral chromatin configuration constrains chromatin evolution on differentiating sex chromosomes in Drosophila.</title>
        <authorList>
            <person name="Zhou Q."/>
            <person name="Bachtrog D."/>
        </authorList>
    </citation>
    <scope>NUCLEOTIDE SEQUENCE [LARGE SCALE GENOMIC DNA]</scope>
    <source>
        <tissue evidence="2">Whole larvae</tissue>
    </source>
</reference>